<evidence type="ECO:0000256" key="1">
    <source>
        <dbReference type="ARBA" id="ARBA00004496"/>
    </source>
</evidence>
<keyword evidence="6" id="KW-0598">Phosphotransferase system</keyword>
<accession>A0A7C4EVU8</accession>
<comment type="subcellular location">
    <subcellularLocation>
        <location evidence="1">Cytoplasm</location>
    </subcellularLocation>
</comment>
<comment type="caution">
    <text evidence="9">The sequence shown here is derived from an EMBL/GenBank/DDBJ whole genome shotgun (WGS) entry which is preliminary data.</text>
</comment>
<dbReference type="GO" id="GO:0005737">
    <property type="term" value="C:cytoplasm"/>
    <property type="evidence" value="ECO:0007669"/>
    <property type="project" value="UniProtKB-SubCell"/>
</dbReference>
<evidence type="ECO:0000256" key="4">
    <source>
        <dbReference type="ARBA" id="ARBA00022597"/>
    </source>
</evidence>
<keyword evidence="5" id="KW-0808">Transferase</keyword>
<dbReference type="InterPro" id="IPR004720">
    <property type="entry name" value="PTS_IIB_sorbose-sp"/>
</dbReference>
<evidence type="ECO:0000259" key="8">
    <source>
        <dbReference type="PROSITE" id="PS51101"/>
    </source>
</evidence>
<dbReference type="EMBL" id="DTGT01000304">
    <property type="protein sequence ID" value="HGH61534.1"/>
    <property type="molecule type" value="Genomic_DNA"/>
</dbReference>
<organism evidence="9">
    <name type="scientific">Desulfomonile tiedjei</name>
    <dbReference type="NCBI Taxonomy" id="2358"/>
    <lineage>
        <taxon>Bacteria</taxon>
        <taxon>Pseudomonadati</taxon>
        <taxon>Thermodesulfobacteriota</taxon>
        <taxon>Desulfomonilia</taxon>
        <taxon>Desulfomonilales</taxon>
        <taxon>Desulfomonilaceae</taxon>
        <taxon>Desulfomonile</taxon>
    </lineage>
</organism>
<protein>
    <submittedName>
        <fullName evidence="9">PTS mannose/fructose/sorbose transporter subunit IIB</fullName>
    </submittedName>
</protein>
<name>A0A7C4EVU8_9BACT</name>
<keyword evidence="7" id="KW-0418">Kinase</keyword>
<dbReference type="InterPro" id="IPR036667">
    <property type="entry name" value="PTS_IIB_sorbose-sp_sf"/>
</dbReference>
<gene>
    <name evidence="9" type="ORF">ENV54_09580</name>
</gene>
<evidence type="ECO:0000256" key="5">
    <source>
        <dbReference type="ARBA" id="ARBA00022679"/>
    </source>
</evidence>
<evidence type="ECO:0000256" key="6">
    <source>
        <dbReference type="ARBA" id="ARBA00022683"/>
    </source>
</evidence>
<dbReference type="SUPFAM" id="SSF52728">
    <property type="entry name" value="PTS IIb component"/>
    <property type="match status" value="1"/>
</dbReference>
<keyword evidence="2" id="KW-0813">Transport</keyword>
<keyword evidence="4" id="KW-0762">Sugar transport</keyword>
<keyword evidence="3" id="KW-0963">Cytoplasm</keyword>
<dbReference type="GO" id="GO:0008982">
    <property type="term" value="F:protein-N(PI)-phosphohistidine-sugar phosphotransferase activity"/>
    <property type="evidence" value="ECO:0007669"/>
    <property type="project" value="InterPro"/>
</dbReference>
<dbReference type="AlphaFoldDB" id="A0A7C4EVU8"/>
<evidence type="ECO:0000256" key="3">
    <source>
        <dbReference type="ARBA" id="ARBA00022490"/>
    </source>
</evidence>
<feature type="domain" description="PTS EIIB type-4" evidence="8">
    <location>
        <begin position="1"/>
        <end position="164"/>
    </location>
</feature>
<proteinExistence type="predicted"/>
<evidence type="ECO:0000256" key="7">
    <source>
        <dbReference type="ARBA" id="ARBA00022777"/>
    </source>
</evidence>
<reference evidence="9" key="1">
    <citation type="journal article" date="2020" name="mSystems">
        <title>Genome- and Community-Level Interaction Insights into Carbon Utilization and Element Cycling Functions of Hydrothermarchaeota in Hydrothermal Sediment.</title>
        <authorList>
            <person name="Zhou Z."/>
            <person name="Liu Y."/>
            <person name="Xu W."/>
            <person name="Pan J."/>
            <person name="Luo Z.H."/>
            <person name="Li M."/>
        </authorList>
    </citation>
    <scope>NUCLEOTIDE SEQUENCE [LARGE SCALE GENOMIC DNA]</scope>
    <source>
        <strain evidence="9">SpSt-769</strain>
    </source>
</reference>
<dbReference type="GO" id="GO:0016301">
    <property type="term" value="F:kinase activity"/>
    <property type="evidence" value="ECO:0007669"/>
    <property type="project" value="UniProtKB-KW"/>
</dbReference>
<dbReference type="Pfam" id="PF03830">
    <property type="entry name" value="PTSIIB_sorb"/>
    <property type="match status" value="1"/>
</dbReference>
<evidence type="ECO:0000256" key="2">
    <source>
        <dbReference type="ARBA" id="ARBA00022448"/>
    </source>
</evidence>
<dbReference type="Gene3D" id="3.40.35.10">
    <property type="entry name" value="Phosphotransferase system, sorbose subfamily IIB component"/>
    <property type="match status" value="1"/>
</dbReference>
<dbReference type="GO" id="GO:0009401">
    <property type="term" value="P:phosphoenolpyruvate-dependent sugar phosphotransferase system"/>
    <property type="evidence" value="ECO:0007669"/>
    <property type="project" value="UniProtKB-KW"/>
</dbReference>
<dbReference type="PROSITE" id="PS51101">
    <property type="entry name" value="PTS_EIIB_TYPE_4"/>
    <property type="match status" value="1"/>
</dbReference>
<sequence length="166" mass="18755">MPIVLVRVDDRLIHGQIIEGWLPVTKAEELIIADDALAQDSLQQMIMLSALPLSVGLMVDTVDAVACFLQDNRRDHVRRIVLVRSPRDALRLMRAGVQFDHLNVGNLMSREVAVCLGRSVMVSMECLMDLNSIIQEGVRVTIQTVPFEKPDELLDLKRFFLNHEIV</sequence>
<evidence type="ECO:0000313" key="9">
    <source>
        <dbReference type="EMBL" id="HGH61534.1"/>
    </source>
</evidence>